<reference evidence="3" key="1">
    <citation type="submission" date="2021-02" db="EMBL/GenBank/DDBJ databases">
        <authorList>
            <person name="Dougan E. K."/>
            <person name="Rhodes N."/>
            <person name="Thang M."/>
            <person name="Chan C."/>
        </authorList>
    </citation>
    <scope>NUCLEOTIDE SEQUENCE</scope>
</reference>
<sequence>ASEVSESDSPWPPSPPGPIIHRMCQQMAAAALLWLAVLFTRPMCVACVACFGVARPISSTFFMFQLADPQLGMLHCCGGDAASALNWTQELAMLQLAIGHANRLRPRFVTLHGDMQNWYATDLPGENGALGPESGLGDVGALQVADVKEALAALDPAIPVRVLAGNHDVGDAPTLATLEQFRDRWGPMKYSFREGGTEFVVLDSQVYYDASQPGVREVQLEQTAWLRRTVAATQASNATSIVVLTHIPPFMTSMDEPHGWANWPLAARHEVLGILTKPNLRLTPRLIICGHFHSNSSVSSDSPSSQVKSSFEVVTTASVGTELLWKGRSTFTPTEALPVASTPSGSDAFNDFIARTDGVGAANYSESYLLTRRDARADWSGVRIFEFSERGYRHRWFTNQALSMVQSLDGETLAHEPWKEIS</sequence>
<feature type="domain" description="Calcineurin-like phosphoesterase" evidence="2">
    <location>
        <begin position="147"/>
        <end position="294"/>
    </location>
</feature>
<keyword evidence="1" id="KW-0472">Membrane</keyword>
<gene>
    <name evidence="3" type="ORF">PGLA2088_LOCUS4622</name>
</gene>
<dbReference type="InterPro" id="IPR004843">
    <property type="entry name" value="Calcineurin-like_PHP"/>
</dbReference>
<evidence type="ECO:0000313" key="3">
    <source>
        <dbReference type="EMBL" id="CAE8646233.1"/>
    </source>
</evidence>
<dbReference type="GO" id="GO:0016787">
    <property type="term" value="F:hydrolase activity"/>
    <property type="evidence" value="ECO:0007669"/>
    <property type="project" value="InterPro"/>
</dbReference>
<dbReference type="InterPro" id="IPR051918">
    <property type="entry name" value="STPP_CPPED1"/>
</dbReference>
<evidence type="ECO:0000256" key="1">
    <source>
        <dbReference type="SAM" id="Phobius"/>
    </source>
</evidence>
<feature type="transmembrane region" description="Helical" evidence="1">
    <location>
        <begin position="31"/>
        <end position="54"/>
    </location>
</feature>
<comment type="caution">
    <text evidence="3">The sequence shown here is derived from an EMBL/GenBank/DDBJ whole genome shotgun (WGS) entry which is preliminary data.</text>
</comment>
<name>A0A813I7W3_POLGL</name>
<organism evidence="3 4">
    <name type="scientific">Polarella glacialis</name>
    <name type="common">Dinoflagellate</name>
    <dbReference type="NCBI Taxonomy" id="89957"/>
    <lineage>
        <taxon>Eukaryota</taxon>
        <taxon>Sar</taxon>
        <taxon>Alveolata</taxon>
        <taxon>Dinophyceae</taxon>
        <taxon>Suessiales</taxon>
        <taxon>Suessiaceae</taxon>
        <taxon>Polarella</taxon>
    </lineage>
</organism>
<protein>
    <recommendedName>
        <fullName evidence="2">Calcineurin-like phosphoesterase domain-containing protein</fullName>
    </recommendedName>
</protein>
<dbReference type="Pfam" id="PF00149">
    <property type="entry name" value="Metallophos"/>
    <property type="match status" value="1"/>
</dbReference>
<dbReference type="Gene3D" id="3.60.21.10">
    <property type="match status" value="1"/>
</dbReference>
<dbReference type="PANTHER" id="PTHR43143:SF1">
    <property type="entry name" value="SERINE_THREONINE-PROTEIN PHOSPHATASE CPPED1"/>
    <property type="match status" value="1"/>
</dbReference>
<dbReference type="SUPFAM" id="SSF56300">
    <property type="entry name" value="Metallo-dependent phosphatases"/>
    <property type="match status" value="1"/>
</dbReference>
<evidence type="ECO:0000313" key="4">
    <source>
        <dbReference type="Proteomes" id="UP000626109"/>
    </source>
</evidence>
<keyword evidence="1" id="KW-0812">Transmembrane</keyword>
<proteinExistence type="predicted"/>
<accession>A0A813I7W3</accession>
<dbReference type="PANTHER" id="PTHR43143">
    <property type="entry name" value="METALLOPHOSPHOESTERASE, CALCINEURIN SUPERFAMILY"/>
    <property type="match status" value="1"/>
</dbReference>
<dbReference type="Proteomes" id="UP000626109">
    <property type="component" value="Unassembled WGS sequence"/>
</dbReference>
<dbReference type="InterPro" id="IPR029052">
    <property type="entry name" value="Metallo-depent_PP-like"/>
</dbReference>
<feature type="non-terminal residue" evidence="3">
    <location>
        <position position="1"/>
    </location>
</feature>
<evidence type="ECO:0000259" key="2">
    <source>
        <dbReference type="Pfam" id="PF00149"/>
    </source>
</evidence>
<dbReference type="AlphaFoldDB" id="A0A813I7W3"/>
<keyword evidence="1" id="KW-1133">Transmembrane helix</keyword>
<dbReference type="EMBL" id="CAJNNW010004233">
    <property type="protein sequence ID" value="CAE8646233.1"/>
    <property type="molecule type" value="Genomic_DNA"/>
</dbReference>